<dbReference type="EMBL" id="LHZT01000128">
    <property type="protein sequence ID" value="KXV56099.1"/>
    <property type="molecule type" value="Genomic_DNA"/>
</dbReference>
<feature type="transmembrane region" description="Helical" evidence="1">
    <location>
        <begin position="302"/>
        <end position="323"/>
    </location>
</feature>
<dbReference type="Pfam" id="PF00535">
    <property type="entry name" value="Glycos_transf_2"/>
    <property type="match status" value="1"/>
</dbReference>
<dbReference type="OrthoDB" id="9807795at2"/>
<name>A0A149TSI2_9PROT</name>
<keyword evidence="1" id="KW-0812">Transmembrane</keyword>
<accession>A0A149TSI2</accession>
<dbReference type="PANTHER" id="PTHR22916">
    <property type="entry name" value="GLYCOSYLTRANSFERASE"/>
    <property type="match status" value="1"/>
</dbReference>
<dbReference type="AlphaFoldDB" id="A0A149TSI2"/>
<proteinExistence type="predicted"/>
<sequence>MMFQEPSFSIIIANYNYEKYVGDAIESALMQDWPSKEIIVVDDGSTDRSVEIIKGFGNKVLSFFTKNKGQREANNFGFSMSSGKIIIFLDSDDMLLQGALRKIASVWQKGVSKVQVLVQRADARGHPVGAIMPRIKGGITPQEIRKQVRIFLDYPSPPGSGNAWSRDFLEKIFPLNDKFDSSTDTTCIAMAPYYGAIITIPQPLVLYRTHGENDSNLNKKKENYSREVSRSLKRLYAIQDACLKTGYPVPKYDALFKNSHLLQLRIASLRLTPTLHPLSGDSLHRAFWDAFRIFCAPKKGEFLFGGMILIWSVLTILAPTLVAQQLIHFRFSKRILECSLLPD</sequence>
<keyword evidence="3" id="KW-0808">Transferase</keyword>
<dbReference type="InterPro" id="IPR029044">
    <property type="entry name" value="Nucleotide-diphossugar_trans"/>
</dbReference>
<dbReference type="Gene3D" id="3.90.550.10">
    <property type="entry name" value="Spore Coat Polysaccharide Biosynthesis Protein SpsA, Chain A"/>
    <property type="match status" value="1"/>
</dbReference>
<keyword evidence="1" id="KW-1133">Transmembrane helix</keyword>
<comment type="caution">
    <text evidence="3">The sequence shown here is derived from an EMBL/GenBank/DDBJ whole genome shotgun (WGS) entry which is preliminary data.</text>
</comment>
<protein>
    <submittedName>
        <fullName evidence="3">Glycosyl transferase family 2</fullName>
    </submittedName>
</protein>
<dbReference type="PATRIC" id="fig|104102.12.peg.3132"/>
<dbReference type="SUPFAM" id="SSF53448">
    <property type="entry name" value="Nucleotide-diphospho-sugar transferases"/>
    <property type="match status" value="1"/>
</dbReference>
<evidence type="ECO:0000313" key="3">
    <source>
        <dbReference type="EMBL" id="KXV56099.1"/>
    </source>
</evidence>
<dbReference type="PANTHER" id="PTHR22916:SF65">
    <property type="entry name" value="SLR1065 PROTEIN"/>
    <property type="match status" value="1"/>
</dbReference>
<dbReference type="GO" id="GO:0016758">
    <property type="term" value="F:hexosyltransferase activity"/>
    <property type="evidence" value="ECO:0007669"/>
    <property type="project" value="UniProtKB-ARBA"/>
</dbReference>
<evidence type="ECO:0000259" key="2">
    <source>
        <dbReference type="Pfam" id="PF00535"/>
    </source>
</evidence>
<gene>
    <name evidence="3" type="ORF">AD947_12320</name>
</gene>
<evidence type="ECO:0000313" key="4">
    <source>
        <dbReference type="Proteomes" id="UP000075411"/>
    </source>
</evidence>
<organism evidence="3 4">
    <name type="scientific">Acetobacter tropicalis</name>
    <dbReference type="NCBI Taxonomy" id="104102"/>
    <lineage>
        <taxon>Bacteria</taxon>
        <taxon>Pseudomonadati</taxon>
        <taxon>Pseudomonadota</taxon>
        <taxon>Alphaproteobacteria</taxon>
        <taxon>Acetobacterales</taxon>
        <taxon>Acetobacteraceae</taxon>
        <taxon>Acetobacter</taxon>
    </lineage>
</organism>
<keyword evidence="1" id="KW-0472">Membrane</keyword>
<dbReference type="RefSeq" id="WP_061488577.1">
    <property type="nucleotide sequence ID" value="NZ_LHZT01000128.1"/>
</dbReference>
<reference evidence="3 4" key="1">
    <citation type="submission" date="2015-06" db="EMBL/GenBank/DDBJ databases">
        <title>Improved classification and identification of acetic acid bacteria using matrix-assisted laser desorption/ionization time-of-flight mass spectrometry; Gluconobacter nephelii and Gluconobacter uchimurae are later heterotypic synonyms of Gluconobacter japonicus and Gluconobacter oxydans, respectively.</title>
        <authorList>
            <person name="Li L."/>
            <person name="Cleenwerck I."/>
            <person name="De Vuyst L."/>
            <person name="Vandamme P."/>
        </authorList>
    </citation>
    <scope>NUCLEOTIDE SEQUENCE [LARGE SCALE GENOMIC DNA]</scope>
    <source>
        <strain evidence="3 4">LMG 1663</strain>
    </source>
</reference>
<dbReference type="InterPro" id="IPR001173">
    <property type="entry name" value="Glyco_trans_2-like"/>
</dbReference>
<feature type="domain" description="Glycosyltransferase 2-like" evidence="2">
    <location>
        <begin position="9"/>
        <end position="118"/>
    </location>
</feature>
<evidence type="ECO:0000256" key="1">
    <source>
        <dbReference type="SAM" id="Phobius"/>
    </source>
</evidence>
<dbReference type="Proteomes" id="UP000075411">
    <property type="component" value="Unassembled WGS sequence"/>
</dbReference>